<sequence length="199" mass="21694">MIRGIDVLLHSAEGDEAVSNVLVGEPADGGFTLAIPKGDGHIWTDTSVSFFGRRFRTVGFPQEGIEQNIPLSWNKKVKVQPLTTNADLTVYEFGSYARHVYSGVLFTDTRGRSVAKSGEQTAGSAEIKLYAPNISDSYVPKIGDIAVGRACEFEFDTSSERAVSESFRRFRGLCPDYAVISAAVPALNAEKFDYTITAR</sequence>
<reference evidence="1" key="1">
    <citation type="journal article" date="2021" name="Proc. Natl. Acad. Sci. U.S.A.">
        <title>A Catalog of Tens of Thousands of Viruses from Human Metagenomes Reveals Hidden Associations with Chronic Diseases.</title>
        <authorList>
            <person name="Tisza M.J."/>
            <person name="Buck C.B."/>
        </authorList>
    </citation>
    <scope>NUCLEOTIDE SEQUENCE</scope>
    <source>
        <strain evidence="1">CtXBp18</strain>
    </source>
</reference>
<protein>
    <submittedName>
        <fullName evidence="1">Minor capsid protein</fullName>
    </submittedName>
</protein>
<dbReference type="EMBL" id="BK015442">
    <property type="protein sequence ID" value="DAE06800.1"/>
    <property type="molecule type" value="Genomic_DNA"/>
</dbReference>
<organism evidence="1">
    <name type="scientific">Siphoviridae sp. ctXBp18</name>
    <dbReference type="NCBI Taxonomy" id="2825541"/>
    <lineage>
        <taxon>Viruses</taxon>
        <taxon>Duplodnaviria</taxon>
        <taxon>Heunggongvirae</taxon>
        <taxon>Uroviricota</taxon>
        <taxon>Caudoviricetes</taxon>
    </lineage>
</organism>
<evidence type="ECO:0000313" key="1">
    <source>
        <dbReference type="EMBL" id="DAE06800.1"/>
    </source>
</evidence>
<proteinExistence type="predicted"/>
<accession>A0A8S5PJA7</accession>
<name>A0A8S5PJA7_9CAUD</name>